<sequence length="264" mass="28026">MAKAEKFATGGPFRLFVTVIWTIVPGEFPVSRGNIIASPAAPPKKRLKVTPEVVSALDRTNLSDREGDPPPPGCGFQLRINACFPKHTSSIQNDDQDGACGGHQDLLSKSSPNAEEPPLIVHWDGKLLPDLTGEGEGNLLDRLPIIVSSPALEKEKLLGMPKLPAGTGAAMATKVVEVLGEGGYQGEGGRYVFRHDASNTGIHTGCCRLLEEAFGETPSQPCLPPPRHRTNLAAAFKEGDGAILWTNDSVVQAFPGETVALHPS</sequence>
<dbReference type="EMBL" id="JACEEZ010016686">
    <property type="protein sequence ID" value="KAG0718091.1"/>
    <property type="molecule type" value="Genomic_DNA"/>
</dbReference>
<feature type="region of interest" description="Disordered" evidence="1">
    <location>
        <begin position="94"/>
        <end position="115"/>
    </location>
</feature>
<gene>
    <name evidence="2" type="ORF">GWK47_053151</name>
</gene>
<organism evidence="2 3">
    <name type="scientific">Chionoecetes opilio</name>
    <name type="common">Atlantic snow crab</name>
    <name type="synonym">Cancer opilio</name>
    <dbReference type="NCBI Taxonomy" id="41210"/>
    <lineage>
        <taxon>Eukaryota</taxon>
        <taxon>Metazoa</taxon>
        <taxon>Ecdysozoa</taxon>
        <taxon>Arthropoda</taxon>
        <taxon>Crustacea</taxon>
        <taxon>Multicrustacea</taxon>
        <taxon>Malacostraca</taxon>
        <taxon>Eumalacostraca</taxon>
        <taxon>Eucarida</taxon>
        <taxon>Decapoda</taxon>
        <taxon>Pleocyemata</taxon>
        <taxon>Brachyura</taxon>
        <taxon>Eubrachyura</taxon>
        <taxon>Majoidea</taxon>
        <taxon>Majidae</taxon>
        <taxon>Chionoecetes</taxon>
    </lineage>
</organism>
<proteinExistence type="predicted"/>
<comment type="caution">
    <text evidence="2">The sequence shown here is derived from an EMBL/GenBank/DDBJ whole genome shotgun (WGS) entry which is preliminary data.</text>
</comment>
<keyword evidence="3" id="KW-1185">Reference proteome</keyword>
<evidence type="ECO:0000313" key="2">
    <source>
        <dbReference type="EMBL" id="KAG0718091.1"/>
    </source>
</evidence>
<protein>
    <submittedName>
        <fullName evidence="2">Uncharacterized protein</fullName>
    </submittedName>
</protein>
<evidence type="ECO:0000313" key="3">
    <source>
        <dbReference type="Proteomes" id="UP000770661"/>
    </source>
</evidence>
<dbReference type="OrthoDB" id="6626363at2759"/>
<accession>A0A8J4Y7B8</accession>
<name>A0A8J4Y7B8_CHIOP</name>
<dbReference type="Proteomes" id="UP000770661">
    <property type="component" value="Unassembled WGS sequence"/>
</dbReference>
<dbReference type="AlphaFoldDB" id="A0A8J4Y7B8"/>
<reference evidence="2" key="1">
    <citation type="submission" date="2020-07" db="EMBL/GenBank/DDBJ databases">
        <title>The High-quality genome of the commercially important snow crab, Chionoecetes opilio.</title>
        <authorList>
            <person name="Jeong J.-H."/>
            <person name="Ryu S."/>
        </authorList>
    </citation>
    <scope>NUCLEOTIDE SEQUENCE</scope>
    <source>
        <strain evidence="2">MADBK_172401_WGS</strain>
        <tissue evidence="2">Digestive gland</tissue>
    </source>
</reference>
<evidence type="ECO:0000256" key="1">
    <source>
        <dbReference type="SAM" id="MobiDB-lite"/>
    </source>
</evidence>